<feature type="domain" description="Nitroreductase" evidence="9">
    <location>
        <begin position="58"/>
        <end position="219"/>
    </location>
</feature>
<keyword evidence="8" id="KW-0472">Membrane</keyword>
<evidence type="ECO:0000256" key="5">
    <source>
        <dbReference type="ARBA" id="ARBA00022857"/>
    </source>
</evidence>
<organism evidence="10 11">
    <name type="scientific">Thraustotheca clavata</name>
    <dbReference type="NCBI Taxonomy" id="74557"/>
    <lineage>
        <taxon>Eukaryota</taxon>
        <taxon>Sar</taxon>
        <taxon>Stramenopiles</taxon>
        <taxon>Oomycota</taxon>
        <taxon>Saprolegniomycetes</taxon>
        <taxon>Saprolegniales</taxon>
        <taxon>Achlyaceae</taxon>
        <taxon>Thraustotheca</taxon>
    </lineage>
</organism>
<dbReference type="InterPro" id="IPR052530">
    <property type="entry name" value="NAD(P)H_nitroreductase"/>
</dbReference>
<dbReference type="EMBL" id="JNBS01000603">
    <property type="protein sequence ID" value="OQS04516.1"/>
    <property type="molecule type" value="Genomic_DNA"/>
</dbReference>
<comment type="similarity">
    <text evidence="2">Belongs to the nitroreductase family.</text>
</comment>
<comment type="caution">
    <text evidence="10">The sequence shown here is derived from an EMBL/GenBank/DDBJ whole genome shotgun (WGS) entry which is preliminary data.</text>
</comment>
<dbReference type="GO" id="GO:0016491">
    <property type="term" value="F:oxidoreductase activity"/>
    <property type="evidence" value="ECO:0007669"/>
    <property type="project" value="UniProtKB-KW"/>
</dbReference>
<evidence type="ECO:0000256" key="7">
    <source>
        <dbReference type="ARBA" id="ARBA00023027"/>
    </source>
</evidence>
<dbReference type="SUPFAM" id="SSF55469">
    <property type="entry name" value="FMN-dependent nitroreductase-like"/>
    <property type="match status" value="1"/>
</dbReference>
<evidence type="ECO:0000256" key="6">
    <source>
        <dbReference type="ARBA" id="ARBA00023002"/>
    </source>
</evidence>
<proteinExistence type="inferred from homology"/>
<dbReference type="STRING" id="74557.A0A1W0A2K2"/>
<dbReference type="Gene3D" id="3.40.109.10">
    <property type="entry name" value="NADH Oxidase"/>
    <property type="match status" value="1"/>
</dbReference>
<accession>A0A1W0A2K2</accession>
<dbReference type="InterPro" id="IPR000415">
    <property type="entry name" value="Nitroreductase-like"/>
</dbReference>
<dbReference type="InterPro" id="IPR026021">
    <property type="entry name" value="YdjA-like"/>
</dbReference>
<dbReference type="InterPro" id="IPR029479">
    <property type="entry name" value="Nitroreductase"/>
</dbReference>
<gene>
    <name evidence="10" type="ORF">THRCLA_03262</name>
</gene>
<dbReference type="AlphaFoldDB" id="A0A1W0A2K2"/>
<dbReference type="PANTHER" id="PTHR43821:SF1">
    <property type="entry name" value="NAD(P)H NITROREDUCTASE YDJA-RELATED"/>
    <property type="match status" value="1"/>
</dbReference>
<keyword evidence="7" id="KW-0520">NAD</keyword>
<keyword evidence="6" id="KW-0560">Oxidoreductase</keyword>
<dbReference type="CDD" id="cd02135">
    <property type="entry name" value="YdjA-like"/>
    <property type="match status" value="1"/>
</dbReference>
<keyword evidence="8" id="KW-1133">Transmembrane helix</keyword>
<keyword evidence="3" id="KW-0285">Flavoprotein</keyword>
<keyword evidence="11" id="KW-1185">Reference proteome</keyword>
<protein>
    <recommendedName>
        <fullName evidence="9">Nitroreductase domain-containing protein</fullName>
    </recommendedName>
</protein>
<evidence type="ECO:0000256" key="2">
    <source>
        <dbReference type="ARBA" id="ARBA00007118"/>
    </source>
</evidence>
<dbReference type="OrthoDB" id="41362at2759"/>
<name>A0A1W0A2K2_9STRA</name>
<evidence type="ECO:0000256" key="4">
    <source>
        <dbReference type="ARBA" id="ARBA00022643"/>
    </source>
</evidence>
<dbReference type="PANTHER" id="PTHR43821">
    <property type="entry name" value="NAD(P)H NITROREDUCTASE YDJA-RELATED"/>
    <property type="match status" value="1"/>
</dbReference>
<evidence type="ECO:0000313" key="10">
    <source>
        <dbReference type="EMBL" id="OQS04516.1"/>
    </source>
</evidence>
<keyword evidence="5" id="KW-0521">NADP</keyword>
<dbReference type="Pfam" id="PF00881">
    <property type="entry name" value="Nitroreductase"/>
    <property type="match status" value="1"/>
</dbReference>
<evidence type="ECO:0000256" key="3">
    <source>
        <dbReference type="ARBA" id="ARBA00022630"/>
    </source>
</evidence>
<dbReference type="Proteomes" id="UP000243217">
    <property type="component" value="Unassembled WGS sequence"/>
</dbReference>
<evidence type="ECO:0000256" key="8">
    <source>
        <dbReference type="SAM" id="Phobius"/>
    </source>
</evidence>
<evidence type="ECO:0000313" key="11">
    <source>
        <dbReference type="Proteomes" id="UP000243217"/>
    </source>
</evidence>
<keyword evidence="4" id="KW-0288">FMN</keyword>
<reference evidence="10 11" key="1">
    <citation type="journal article" date="2014" name="Genome Biol. Evol.">
        <title>The secreted proteins of Achlya hypogyna and Thraustotheca clavata identify the ancestral oomycete secretome and reveal gene acquisitions by horizontal gene transfer.</title>
        <authorList>
            <person name="Misner I."/>
            <person name="Blouin N."/>
            <person name="Leonard G."/>
            <person name="Richards T.A."/>
            <person name="Lane C.E."/>
        </authorList>
    </citation>
    <scope>NUCLEOTIDE SEQUENCE [LARGE SCALE GENOMIC DNA]</scope>
    <source>
        <strain evidence="10 11">ATCC 34112</strain>
    </source>
</reference>
<keyword evidence="8" id="KW-0812">Transmembrane</keyword>
<feature type="transmembrane region" description="Helical" evidence="8">
    <location>
        <begin position="20"/>
        <end position="42"/>
    </location>
</feature>
<sequence length="243" mass="27242">MAKRTSTDYERGVRDGALAGIGLSLGVSVLTVVGTGAATLLWKYIKKQRNLWNADELIAHRRSIYPQDYDTSRVVPEEVLNQLLVSANWAPTHGKTEPWRFIVFAGEARRRLGEKDAAIYKAKTPEEKFFTKKHAKKLQSKLDSSYVIAIVMKRQESKKIPEIEEIEACACAVQNLHLSATAHGVAGYWSSGGSFDDDMKEFLQLGAEDVCLGLFYIGYVKPDVAHPKGVRRPIQDKITYIRE</sequence>
<evidence type="ECO:0000256" key="1">
    <source>
        <dbReference type="ARBA" id="ARBA00001917"/>
    </source>
</evidence>
<evidence type="ECO:0000259" key="9">
    <source>
        <dbReference type="Pfam" id="PF00881"/>
    </source>
</evidence>
<comment type="cofactor">
    <cofactor evidence="1">
        <name>FMN</name>
        <dbReference type="ChEBI" id="CHEBI:58210"/>
    </cofactor>
</comment>